<keyword evidence="1" id="KW-0472">Membrane</keyword>
<evidence type="ECO:0000313" key="3">
    <source>
        <dbReference type="Proteomes" id="UP001596328"/>
    </source>
</evidence>
<evidence type="ECO:0000313" key="2">
    <source>
        <dbReference type="EMBL" id="MFC6725222.1"/>
    </source>
</evidence>
<protein>
    <submittedName>
        <fullName evidence="2">Uncharacterized protein</fullName>
    </submittedName>
</protein>
<feature type="transmembrane region" description="Helical" evidence="1">
    <location>
        <begin position="15"/>
        <end position="40"/>
    </location>
</feature>
<reference evidence="2 3" key="1">
    <citation type="journal article" date="2019" name="Int. J. Syst. Evol. Microbiol.">
        <title>The Global Catalogue of Microorganisms (GCM) 10K type strain sequencing project: providing services to taxonomists for standard genome sequencing and annotation.</title>
        <authorList>
            <consortium name="The Broad Institute Genomics Platform"/>
            <consortium name="The Broad Institute Genome Sequencing Center for Infectious Disease"/>
            <person name="Wu L."/>
            <person name="Ma J."/>
        </authorList>
    </citation>
    <scope>NUCLEOTIDE SEQUENCE [LARGE SCALE GENOMIC DNA]</scope>
    <source>
        <strain evidence="2 3">NBRC 111368</strain>
    </source>
</reference>
<sequence>MSEFTEGLAYAAWDLIHAVSILLTLLSPLLAVVAIAVLVVKRRRGEE</sequence>
<organism evidence="2 3">
    <name type="scientific">Halobium palmae</name>
    <dbReference type="NCBI Taxonomy" id="1776492"/>
    <lineage>
        <taxon>Archaea</taxon>
        <taxon>Methanobacteriati</taxon>
        <taxon>Methanobacteriota</taxon>
        <taxon>Stenosarchaea group</taxon>
        <taxon>Halobacteria</taxon>
        <taxon>Halobacteriales</taxon>
        <taxon>Haloferacaceae</taxon>
        <taxon>Halobium</taxon>
    </lineage>
</organism>
<name>A0ABD5S137_9EURY</name>
<accession>A0ABD5S137</accession>
<keyword evidence="1" id="KW-0812">Transmembrane</keyword>
<keyword evidence="3" id="KW-1185">Reference proteome</keyword>
<dbReference type="AlphaFoldDB" id="A0ABD5S137"/>
<dbReference type="EMBL" id="JBHSWU010000432">
    <property type="protein sequence ID" value="MFC6725222.1"/>
    <property type="molecule type" value="Genomic_DNA"/>
</dbReference>
<comment type="caution">
    <text evidence="2">The sequence shown here is derived from an EMBL/GenBank/DDBJ whole genome shotgun (WGS) entry which is preliminary data.</text>
</comment>
<keyword evidence="1" id="KW-1133">Transmembrane helix</keyword>
<evidence type="ECO:0000256" key="1">
    <source>
        <dbReference type="SAM" id="Phobius"/>
    </source>
</evidence>
<proteinExistence type="predicted"/>
<gene>
    <name evidence="2" type="ORF">ACFQE1_12750</name>
</gene>
<dbReference type="Proteomes" id="UP001596328">
    <property type="component" value="Unassembled WGS sequence"/>
</dbReference>